<feature type="region of interest" description="Disordered" evidence="1">
    <location>
        <begin position="1"/>
        <end position="28"/>
    </location>
</feature>
<dbReference type="EMBL" id="CAXAMN010000514">
    <property type="protein sequence ID" value="CAK8989136.1"/>
    <property type="molecule type" value="Genomic_DNA"/>
</dbReference>
<gene>
    <name evidence="2" type="ORF">CCMP2556_LOCUS1536</name>
</gene>
<name>A0ABP0HHZ5_9DINO</name>
<evidence type="ECO:0000256" key="1">
    <source>
        <dbReference type="SAM" id="MobiDB-lite"/>
    </source>
</evidence>
<comment type="caution">
    <text evidence="2">The sequence shown here is derived from an EMBL/GenBank/DDBJ whole genome shotgun (WGS) entry which is preliminary data.</text>
</comment>
<sequence>MFEDFTPADLEEAEQEQEEDVLPPPSEEDMALRHLQRMGGQQLALVKESGSLRPALTLSKKYSLPPSEIHFETRNEADLTLHFSGGAVCIRFFTDSSRELWRRGLAYVLTKSEKGWERQY</sequence>
<proteinExistence type="predicted"/>
<protein>
    <submittedName>
        <fullName evidence="2">Uncharacterized protein</fullName>
    </submittedName>
</protein>
<accession>A0ABP0HHZ5</accession>
<organism evidence="2 3">
    <name type="scientific">Durusdinium trenchii</name>
    <dbReference type="NCBI Taxonomy" id="1381693"/>
    <lineage>
        <taxon>Eukaryota</taxon>
        <taxon>Sar</taxon>
        <taxon>Alveolata</taxon>
        <taxon>Dinophyceae</taxon>
        <taxon>Suessiales</taxon>
        <taxon>Symbiodiniaceae</taxon>
        <taxon>Durusdinium</taxon>
    </lineage>
</organism>
<dbReference type="Proteomes" id="UP001642484">
    <property type="component" value="Unassembled WGS sequence"/>
</dbReference>
<reference evidence="2 3" key="1">
    <citation type="submission" date="2024-02" db="EMBL/GenBank/DDBJ databases">
        <authorList>
            <person name="Chen Y."/>
            <person name="Shah S."/>
            <person name="Dougan E. K."/>
            <person name="Thang M."/>
            <person name="Chan C."/>
        </authorList>
    </citation>
    <scope>NUCLEOTIDE SEQUENCE [LARGE SCALE GENOMIC DNA]</scope>
</reference>
<keyword evidence="3" id="KW-1185">Reference proteome</keyword>
<evidence type="ECO:0000313" key="2">
    <source>
        <dbReference type="EMBL" id="CAK8989136.1"/>
    </source>
</evidence>
<feature type="compositionally biased region" description="Acidic residues" evidence="1">
    <location>
        <begin position="9"/>
        <end position="28"/>
    </location>
</feature>
<evidence type="ECO:0000313" key="3">
    <source>
        <dbReference type="Proteomes" id="UP001642484"/>
    </source>
</evidence>